<evidence type="ECO:0000313" key="2">
    <source>
        <dbReference type="Proteomes" id="UP001159042"/>
    </source>
</evidence>
<dbReference type="InterPro" id="IPR008042">
    <property type="entry name" value="Retrotrans_Pao"/>
</dbReference>
<dbReference type="EMBL" id="JANEYG010000083">
    <property type="protein sequence ID" value="KAJ8913968.1"/>
    <property type="molecule type" value="Genomic_DNA"/>
</dbReference>
<reference evidence="1 2" key="1">
    <citation type="journal article" date="2023" name="Insect Mol. Biol.">
        <title>Genome sequencing provides insights into the evolution of gene families encoding plant cell wall-degrading enzymes in longhorned beetles.</title>
        <authorList>
            <person name="Shin N.R."/>
            <person name="Okamura Y."/>
            <person name="Kirsch R."/>
            <person name="Pauchet Y."/>
        </authorList>
    </citation>
    <scope>NUCLEOTIDE SEQUENCE [LARGE SCALE GENOMIC DNA]</scope>
    <source>
        <strain evidence="1">EAD_L_NR</strain>
    </source>
</reference>
<accession>A0AAV8VID3</accession>
<protein>
    <submittedName>
        <fullName evidence="1">Uncharacterized protein</fullName>
    </submittedName>
</protein>
<comment type="caution">
    <text evidence="1">The sequence shown here is derived from an EMBL/GenBank/DDBJ whole genome shotgun (WGS) entry which is preliminary data.</text>
</comment>
<name>A0AAV8VID3_9CUCU</name>
<dbReference type="PANTHER" id="PTHR47331">
    <property type="entry name" value="PHD-TYPE DOMAIN-CONTAINING PROTEIN"/>
    <property type="match status" value="1"/>
</dbReference>
<dbReference type="Pfam" id="PF05380">
    <property type="entry name" value="Peptidase_A17"/>
    <property type="match status" value="1"/>
</dbReference>
<dbReference type="AlphaFoldDB" id="A0AAV8VID3"/>
<gene>
    <name evidence="1" type="ORF">NQ315_008959</name>
</gene>
<proteinExistence type="predicted"/>
<dbReference type="Proteomes" id="UP001159042">
    <property type="component" value="Unassembled WGS sequence"/>
</dbReference>
<keyword evidence="2" id="KW-1185">Reference proteome</keyword>
<evidence type="ECO:0000313" key="1">
    <source>
        <dbReference type="EMBL" id="KAJ8913968.1"/>
    </source>
</evidence>
<sequence>MDIYVTPPKNIINFKETISRLLQQLWEQKLTWDEPGDVGTEKAMRARLEKLPHLFYIKIPRWVGLSTNHMQHASLHTLSDASNKAFAGVVFLRIVQDDYVTVYFMAAKARVAPAPKLTIPRLELLAADHFWSDSTTVISWIKRQEPWGTFVWNRVVEIRSLTNPENWHHVPGGSRESSGSTFTMMLSQAVTGIKMVGRSQVAVRRNKRVAE</sequence>
<organism evidence="1 2">
    <name type="scientific">Exocentrus adspersus</name>
    <dbReference type="NCBI Taxonomy" id="1586481"/>
    <lineage>
        <taxon>Eukaryota</taxon>
        <taxon>Metazoa</taxon>
        <taxon>Ecdysozoa</taxon>
        <taxon>Arthropoda</taxon>
        <taxon>Hexapoda</taxon>
        <taxon>Insecta</taxon>
        <taxon>Pterygota</taxon>
        <taxon>Neoptera</taxon>
        <taxon>Endopterygota</taxon>
        <taxon>Coleoptera</taxon>
        <taxon>Polyphaga</taxon>
        <taxon>Cucujiformia</taxon>
        <taxon>Chrysomeloidea</taxon>
        <taxon>Cerambycidae</taxon>
        <taxon>Lamiinae</taxon>
        <taxon>Acanthocinini</taxon>
        <taxon>Exocentrus</taxon>
    </lineage>
</organism>